<reference evidence="9 11" key="1">
    <citation type="submission" date="2020-01" db="EMBL/GenBank/DDBJ databases">
        <authorList>
            <consortium name="DOE Joint Genome Institute"/>
            <person name="Haridas S."/>
            <person name="Albert R."/>
            <person name="Binder M."/>
            <person name="Bloem J."/>
            <person name="Labutti K."/>
            <person name="Salamov A."/>
            <person name="Andreopoulos B."/>
            <person name="Baker S.E."/>
            <person name="Barry K."/>
            <person name="Bills G."/>
            <person name="Bluhm B.H."/>
            <person name="Cannon C."/>
            <person name="Castanera R."/>
            <person name="Culley D.E."/>
            <person name="Daum C."/>
            <person name="Ezra D."/>
            <person name="Gonzalez J.B."/>
            <person name="Henrissat B."/>
            <person name="Kuo A."/>
            <person name="Liang C."/>
            <person name="Lipzen A."/>
            <person name="Lutzoni F."/>
            <person name="Magnuson J."/>
            <person name="Mondo S."/>
            <person name="Nolan M."/>
            <person name="Ohm R."/>
            <person name="Pangilinan J."/>
            <person name="Park H.-J."/>
            <person name="Ramirez L."/>
            <person name="Alfaro M."/>
            <person name="Sun H."/>
            <person name="Tritt A."/>
            <person name="Yoshinaga Y."/>
            <person name="Zwiers L.-H."/>
            <person name="Turgeon B.G."/>
            <person name="Goodwin S.B."/>
            <person name="Spatafora J.W."/>
            <person name="Crous P.W."/>
            <person name="Grigoriev I.V."/>
        </authorList>
    </citation>
    <scope>NUCLEOTIDE SEQUENCE</scope>
    <source>
        <strain evidence="9 11">CBS 781.70</strain>
    </source>
</reference>
<dbReference type="GO" id="GO:0016020">
    <property type="term" value="C:membrane"/>
    <property type="evidence" value="ECO:0007669"/>
    <property type="project" value="UniProtKB-SubCell"/>
</dbReference>
<dbReference type="GeneID" id="54415969"/>
<organism evidence="9">
    <name type="scientific">Eremomyces bilateralis CBS 781.70</name>
    <dbReference type="NCBI Taxonomy" id="1392243"/>
    <lineage>
        <taxon>Eukaryota</taxon>
        <taxon>Fungi</taxon>
        <taxon>Dikarya</taxon>
        <taxon>Ascomycota</taxon>
        <taxon>Pezizomycotina</taxon>
        <taxon>Dothideomycetes</taxon>
        <taxon>Dothideomycetes incertae sedis</taxon>
        <taxon>Eremomycetales</taxon>
        <taxon>Eremomycetaceae</taxon>
        <taxon>Eremomyces</taxon>
    </lineage>
</organism>
<dbReference type="PROSITE" id="PS51212">
    <property type="entry name" value="WSC"/>
    <property type="match status" value="1"/>
</dbReference>
<dbReference type="Pfam" id="PF01822">
    <property type="entry name" value="WSC"/>
    <property type="match status" value="1"/>
</dbReference>
<dbReference type="CDD" id="cd12087">
    <property type="entry name" value="TM_EGFR-like"/>
    <property type="match status" value="1"/>
</dbReference>
<evidence type="ECO:0000313" key="9">
    <source>
        <dbReference type="EMBL" id="KAF1812455.1"/>
    </source>
</evidence>
<evidence type="ECO:0000256" key="1">
    <source>
        <dbReference type="ARBA" id="ARBA00004167"/>
    </source>
</evidence>
<feature type="domain" description="WSC" evidence="8">
    <location>
        <begin position="14"/>
        <end position="109"/>
    </location>
</feature>
<dbReference type="EMBL" id="ML975157">
    <property type="protein sequence ID" value="KAF1812455.1"/>
    <property type="molecule type" value="Genomic_DNA"/>
</dbReference>
<evidence type="ECO:0000256" key="3">
    <source>
        <dbReference type="ARBA" id="ARBA00022989"/>
    </source>
</evidence>
<sequence>NYLQILILFLFSFPVFTSAVLSQSYCSPGNTGSDFTSIPSDFQSNGFCHDSCTKYAFAIVQNKNCWCSNYAPADEQPVSDCGEKCPGYPADKCGNEGKGLFGYIVVENNKPSGTKSGDAGTPSTSSSSSEISSPVIDIPTGPTGSVILTTVSGSVVTQTVTAPPTPPMLPAKSARSPGSTAGIVIGAVGGAALLIGIACWAIWRRRRRQEETSDNEKFQVENRPSRNSSTLKKGGFLSKVYHANQGVPAGSGDSGNSGGENSASNGITPTSERRLSKPLVYDQRLNPVTLAANNTSRASLNTLQDNQDYSARILNVS</sequence>
<dbReference type="Proteomes" id="UP000504638">
    <property type="component" value="Unplaced"/>
</dbReference>
<dbReference type="AlphaFoldDB" id="A0A6G1G2W9"/>
<name>A0A6G1G2W9_9PEZI</name>
<accession>A0A6G1G2W9</accession>
<keyword evidence="7" id="KW-0732">Signal</keyword>
<feature type="region of interest" description="Disordered" evidence="5">
    <location>
        <begin position="112"/>
        <end position="138"/>
    </location>
</feature>
<evidence type="ECO:0000313" key="11">
    <source>
        <dbReference type="RefSeq" id="XP_033534086.1"/>
    </source>
</evidence>
<protein>
    <recommendedName>
        <fullName evidence="8">WSC domain-containing protein</fullName>
    </recommendedName>
</protein>
<dbReference type="PANTHER" id="PTHR15549">
    <property type="entry name" value="PAIRED IMMUNOGLOBULIN-LIKE TYPE 2 RECEPTOR"/>
    <property type="match status" value="1"/>
</dbReference>
<keyword evidence="10" id="KW-1185">Reference proteome</keyword>
<keyword evidence="4 6" id="KW-0472">Membrane</keyword>
<keyword evidence="3 6" id="KW-1133">Transmembrane helix</keyword>
<dbReference type="SMART" id="SM00321">
    <property type="entry name" value="WSC"/>
    <property type="match status" value="1"/>
</dbReference>
<comment type="subcellular location">
    <subcellularLocation>
        <location evidence="1">Membrane</location>
        <topology evidence="1">Single-pass membrane protein</topology>
    </subcellularLocation>
</comment>
<dbReference type="OrthoDB" id="2537459at2759"/>
<feature type="compositionally biased region" description="Basic and acidic residues" evidence="5">
    <location>
        <begin position="209"/>
        <end position="224"/>
    </location>
</feature>
<feature type="non-terminal residue" evidence="9">
    <location>
        <position position="317"/>
    </location>
</feature>
<feature type="region of interest" description="Disordered" evidence="5">
    <location>
        <begin position="243"/>
        <end position="278"/>
    </location>
</feature>
<reference evidence="11" key="2">
    <citation type="submission" date="2020-04" db="EMBL/GenBank/DDBJ databases">
        <authorList>
            <consortium name="NCBI Genome Project"/>
        </authorList>
    </citation>
    <scope>NUCLEOTIDE SEQUENCE</scope>
    <source>
        <strain evidence="11">CBS 781.70</strain>
    </source>
</reference>
<feature type="transmembrane region" description="Helical" evidence="6">
    <location>
        <begin position="181"/>
        <end position="203"/>
    </location>
</feature>
<proteinExistence type="predicted"/>
<gene>
    <name evidence="9 11" type="ORF">P152DRAFT_363831</name>
</gene>
<feature type="compositionally biased region" description="Low complexity" evidence="5">
    <location>
        <begin position="123"/>
        <end position="133"/>
    </location>
</feature>
<dbReference type="RefSeq" id="XP_033534086.1">
    <property type="nucleotide sequence ID" value="XM_033675399.1"/>
</dbReference>
<dbReference type="InterPro" id="IPR051694">
    <property type="entry name" value="Immunoregulatory_rcpt-like"/>
</dbReference>
<evidence type="ECO:0000256" key="4">
    <source>
        <dbReference type="ARBA" id="ARBA00023136"/>
    </source>
</evidence>
<reference evidence="11" key="3">
    <citation type="submission" date="2025-04" db="UniProtKB">
        <authorList>
            <consortium name="RefSeq"/>
        </authorList>
    </citation>
    <scope>IDENTIFICATION</scope>
    <source>
        <strain evidence="11">CBS 781.70</strain>
    </source>
</reference>
<evidence type="ECO:0000256" key="5">
    <source>
        <dbReference type="SAM" id="MobiDB-lite"/>
    </source>
</evidence>
<evidence type="ECO:0000313" key="10">
    <source>
        <dbReference type="Proteomes" id="UP000504638"/>
    </source>
</evidence>
<evidence type="ECO:0000256" key="6">
    <source>
        <dbReference type="SAM" id="Phobius"/>
    </source>
</evidence>
<dbReference type="GO" id="GO:0071944">
    <property type="term" value="C:cell periphery"/>
    <property type="evidence" value="ECO:0007669"/>
    <property type="project" value="UniProtKB-ARBA"/>
</dbReference>
<evidence type="ECO:0000256" key="2">
    <source>
        <dbReference type="ARBA" id="ARBA00022692"/>
    </source>
</evidence>
<evidence type="ECO:0000259" key="8">
    <source>
        <dbReference type="PROSITE" id="PS51212"/>
    </source>
</evidence>
<keyword evidence="2 6" id="KW-0812">Transmembrane</keyword>
<feature type="signal peptide" evidence="7">
    <location>
        <begin position="1"/>
        <end position="19"/>
    </location>
</feature>
<dbReference type="InterPro" id="IPR002889">
    <property type="entry name" value="WSC_carb-bd"/>
</dbReference>
<feature type="non-terminal residue" evidence="9">
    <location>
        <position position="1"/>
    </location>
</feature>
<feature type="chain" id="PRO_5044631783" description="WSC domain-containing protein" evidence="7">
    <location>
        <begin position="20"/>
        <end position="317"/>
    </location>
</feature>
<evidence type="ECO:0000256" key="7">
    <source>
        <dbReference type="SAM" id="SignalP"/>
    </source>
</evidence>
<feature type="region of interest" description="Disordered" evidence="5">
    <location>
        <begin position="209"/>
        <end position="231"/>
    </location>
</feature>